<dbReference type="InterPro" id="IPR005312">
    <property type="entry name" value="DUF1759"/>
</dbReference>
<proteinExistence type="predicted"/>
<sequence>MSAPFRQLIGPAKSRLHRYTTEVDDLLLDNRPEDEDQHLFSEMPKYTRLLSLLYGEAEQLVKGYPYSAEAYPLVIDALKEEYGQTSVLAENLQAELMTMPQAQDNAESLKKTSQAIDRICRQMKLLGHSDEHPLLATTIK</sequence>
<dbReference type="Proteomes" id="UP001201812">
    <property type="component" value="Unassembled WGS sequence"/>
</dbReference>
<dbReference type="AlphaFoldDB" id="A0AAD4MLT4"/>
<comment type="caution">
    <text evidence="1">The sequence shown here is derived from an EMBL/GenBank/DDBJ whole genome shotgun (WGS) entry which is preliminary data.</text>
</comment>
<name>A0AAD4MLT4_9BILA</name>
<gene>
    <name evidence="1" type="ORF">DdX_17368</name>
</gene>
<reference evidence="1" key="1">
    <citation type="submission" date="2022-01" db="EMBL/GenBank/DDBJ databases">
        <title>Genome Sequence Resource for Two Populations of Ditylenchus destructor, the Migratory Endoparasitic Phytonematode.</title>
        <authorList>
            <person name="Zhang H."/>
            <person name="Lin R."/>
            <person name="Xie B."/>
        </authorList>
    </citation>
    <scope>NUCLEOTIDE SEQUENCE</scope>
    <source>
        <strain evidence="1">BazhouSP</strain>
    </source>
</reference>
<organism evidence="1 2">
    <name type="scientific">Ditylenchus destructor</name>
    <dbReference type="NCBI Taxonomy" id="166010"/>
    <lineage>
        <taxon>Eukaryota</taxon>
        <taxon>Metazoa</taxon>
        <taxon>Ecdysozoa</taxon>
        <taxon>Nematoda</taxon>
        <taxon>Chromadorea</taxon>
        <taxon>Rhabditida</taxon>
        <taxon>Tylenchina</taxon>
        <taxon>Tylenchomorpha</taxon>
        <taxon>Sphaerularioidea</taxon>
        <taxon>Anguinidae</taxon>
        <taxon>Anguininae</taxon>
        <taxon>Ditylenchus</taxon>
    </lineage>
</organism>
<evidence type="ECO:0000313" key="1">
    <source>
        <dbReference type="EMBL" id="KAI1699342.1"/>
    </source>
</evidence>
<protein>
    <submittedName>
        <fullName evidence="1">Gag protein</fullName>
    </submittedName>
</protein>
<keyword evidence="2" id="KW-1185">Reference proteome</keyword>
<dbReference type="Pfam" id="PF03564">
    <property type="entry name" value="DUF1759"/>
    <property type="match status" value="1"/>
</dbReference>
<dbReference type="EMBL" id="JAKKPZ010000182">
    <property type="protein sequence ID" value="KAI1699342.1"/>
    <property type="molecule type" value="Genomic_DNA"/>
</dbReference>
<accession>A0AAD4MLT4</accession>
<evidence type="ECO:0000313" key="2">
    <source>
        <dbReference type="Proteomes" id="UP001201812"/>
    </source>
</evidence>